<protein>
    <submittedName>
        <fullName evidence="2">Uncharacterized protein</fullName>
    </submittedName>
</protein>
<evidence type="ECO:0000256" key="1">
    <source>
        <dbReference type="SAM" id="Phobius"/>
    </source>
</evidence>
<organism evidence="2">
    <name type="scientific">Rhizophora mucronata</name>
    <name type="common">Asiatic mangrove</name>
    <dbReference type="NCBI Taxonomy" id="61149"/>
    <lineage>
        <taxon>Eukaryota</taxon>
        <taxon>Viridiplantae</taxon>
        <taxon>Streptophyta</taxon>
        <taxon>Embryophyta</taxon>
        <taxon>Tracheophyta</taxon>
        <taxon>Spermatophyta</taxon>
        <taxon>Magnoliopsida</taxon>
        <taxon>eudicotyledons</taxon>
        <taxon>Gunneridae</taxon>
        <taxon>Pentapetalae</taxon>
        <taxon>rosids</taxon>
        <taxon>fabids</taxon>
        <taxon>Malpighiales</taxon>
        <taxon>Rhizophoraceae</taxon>
        <taxon>Rhizophora</taxon>
    </lineage>
</organism>
<accession>A0A2P2QRC2</accession>
<keyword evidence="1" id="KW-0472">Membrane</keyword>
<name>A0A2P2QRC2_RHIMU</name>
<dbReference type="EMBL" id="GGEC01089085">
    <property type="protein sequence ID" value="MBX69569.1"/>
    <property type="molecule type" value="Transcribed_RNA"/>
</dbReference>
<keyword evidence="1" id="KW-0812">Transmembrane</keyword>
<dbReference type="AlphaFoldDB" id="A0A2P2QRC2"/>
<evidence type="ECO:0000313" key="2">
    <source>
        <dbReference type="EMBL" id="MBX69569.1"/>
    </source>
</evidence>
<reference evidence="2" key="1">
    <citation type="submission" date="2018-02" db="EMBL/GenBank/DDBJ databases">
        <title>Rhizophora mucronata_Transcriptome.</title>
        <authorList>
            <person name="Meera S.P."/>
            <person name="Sreeshan A."/>
            <person name="Augustine A."/>
        </authorList>
    </citation>
    <scope>NUCLEOTIDE SEQUENCE</scope>
    <source>
        <tissue evidence="2">Leaf</tissue>
    </source>
</reference>
<feature type="transmembrane region" description="Helical" evidence="1">
    <location>
        <begin position="48"/>
        <end position="69"/>
    </location>
</feature>
<keyword evidence="1" id="KW-1133">Transmembrane helix</keyword>
<proteinExistence type="predicted"/>
<sequence length="76" mass="8420">MLPISLIFSGIRVTGECFCKCCMVGCRSVLSRNAHTLRELRARPFQDIGLGYLAEVISVYGGTFFPLLFPHKDPGL</sequence>